<dbReference type="CDD" id="cd06401">
    <property type="entry name" value="PB1_TFG"/>
    <property type="match status" value="1"/>
</dbReference>
<dbReference type="Proteomes" id="UP000030665">
    <property type="component" value="Unassembled WGS sequence"/>
</dbReference>
<dbReference type="PROSITE" id="PS51745">
    <property type="entry name" value="PB1"/>
    <property type="match status" value="1"/>
</dbReference>
<proteinExistence type="predicted"/>
<evidence type="ECO:0000256" key="1">
    <source>
        <dbReference type="SAM" id="MobiDB-lite"/>
    </source>
</evidence>
<dbReference type="GO" id="GO:0048208">
    <property type="term" value="P:COPII vesicle coating"/>
    <property type="evidence" value="ECO:0007669"/>
    <property type="project" value="InterPro"/>
</dbReference>
<dbReference type="InterPro" id="IPR000270">
    <property type="entry name" value="PB1_dom"/>
</dbReference>
<feature type="domain" description="PB1" evidence="2">
    <location>
        <begin position="21"/>
        <end position="102"/>
    </location>
</feature>
<feature type="region of interest" description="Disordered" evidence="1">
    <location>
        <begin position="399"/>
        <end position="426"/>
    </location>
</feature>
<dbReference type="SMART" id="SM00666">
    <property type="entry name" value="PB1"/>
    <property type="match status" value="1"/>
</dbReference>
<keyword evidence="4" id="KW-1185">Reference proteome</keyword>
<dbReference type="InterPro" id="IPR053793">
    <property type="entry name" value="PB1-like"/>
</dbReference>
<name>A0A077Z1I2_TRITR</name>
<protein>
    <submittedName>
        <fullName evidence="3">Protein TFG</fullName>
    </submittedName>
</protein>
<organism evidence="3 4">
    <name type="scientific">Trichuris trichiura</name>
    <name type="common">Whipworm</name>
    <name type="synonym">Trichocephalus trichiurus</name>
    <dbReference type="NCBI Taxonomy" id="36087"/>
    <lineage>
        <taxon>Eukaryota</taxon>
        <taxon>Metazoa</taxon>
        <taxon>Ecdysozoa</taxon>
        <taxon>Nematoda</taxon>
        <taxon>Enoplea</taxon>
        <taxon>Dorylaimia</taxon>
        <taxon>Trichinellida</taxon>
        <taxon>Trichuridae</taxon>
        <taxon>Trichuris</taxon>
    </lineage>
</organism>
<accession>A0A077Z1I2</accession>
<dbReference type="SUPFAM" id="SSF54277">
    <property type="entry name" value="CAD &amp; PB1 domains"/>
    <property type="match status" value="1"/>
</dbReference>
<evidence type="ECO:0000313" key="3">
    <source>
        <dbReference type="EMBL" id="CDW52440.1"/>
    </source>
</evidence>
<dbReference type="PANTHER" id="PTHR15335:SF7">
    <property type="entry name" value="PROTEIN TFG"/>
    <property type="match status" value="1"/>
</dbReference>
<dbReference type="AlphaFoldDB" id="A0A077Z1I2"/>
<dbReference type="InterPro" id="IPR034857">
    <property type="entry name" value="PB1_TFG"/>
</dbReference>
<evidence type="ECO:0000313" key="4">
    <source>
        <dbReference type="Proteomes" id="UP000030665"/>
    </source>
</evidence>
<gene>
    <name evidence="3" type="ORF">TTRE_0000070101</name>
</gene>
<dbReference type="InterPro" id="IPR033512">
    <property type="entry name" value="TFG"/>
</dbReference>
<dbReference type="Pfam" id="PF00564">
    <property type="entry name" value="PB1"/>
    <property type="match status" value="1"/>
</dbReference>
<dbReference type="GO" id="GO:0042802">
    <property type="term" value="F:identical protein binding"/>
    <property type="evidence" value="ECO:0007669"/>
    <property type="project" value="InterPro"/>
</dbReference>
<dbReference type="OrthoDB" id="1594986at2759"/>
<feature type="compositionally biased region" description="Polar residues" evidence="1">
    <location>
        <begin position="342"/>
        <end position="351"/>
    </location>
</feature>
<evidence type="ECO:0000259" key="2">
    <source>
        <dbReference type="PROSITE" id="PS51745"/>
    </source>
</evidence>
<dbReference type="STRING" id="36087.A0A077Z1I2"/>
<dbReference type="Gene3D" id="3.10.20.90">
    <property type="entry name" value="Phosphatidylinositol 3-kinase Catalytic Subunit, Chain A, domain 1"/>
    <property type="match status" value="1"/>
</dbReference>
<reference evidence="3" key="1">
    <citation type="submission" date="2014-01" db="EMBL/GenBank/DDBJ databases">
        <authorList>
            <person name="Aslett M."/>
        </authorList>
    </citation>
    <scope>NUCLEOTIDE SEQUENCE</scope>
</reference>
<sequence>MSSGMVSDSVMNTCGMDYSKTLIIKATLGDDIRKIPIQNDDITYDELILMMQRVFKDQLSSVDEVTVKYKDEDGDLITVLDNSDLAFAIQCNRVLRLTLFVKSKPPKITMTNGEVVRKKVAQILNAAASVLECLEEQTYQSTTDEASEDTTKQLEQELRGKASDVVKQSREFDPLRQVDLNNDDRGCTYDQIESDENVISTQADKVVERETRSTTPASIASSAGQYYGPAVVPPASGIHDNVATIQPSVQQVVNPLQPQLMATNAFQQGEGVRFNGVPQQVTGTGQYPVGPGVQFGTAAEQRQMSYNIPSGQIGPPVDGLTVSPQQQQQQQRAASAIEPKTAMSQQPAQQHIPNSLYGTAFVTGAARYDYTQQQMGITAPPTSWPGAIMQPLAGAPQTLTYPTGPPLAGSPINLPSGNNPFARAGISMQPYVKAPFSSAPQPPQQQ</sequence>
<reference evidence="3" key="2">
    <citation type="submission" date="2014-03" db="EMBL/GenBank/DDBJ databases">
        <title>The whipworm genome and dual-species transcriptomics of an intimate host-pathogen interaction.</title>
        <authorList>
            <person name="Foth B.J."/>
            <person name="Tsai I.J."/>
            <person name="Reid A.J."/>
            <person name="Bancroft A.J."/>
            <person name="Nichol S."/>
            <person name="Tracey A."/>
            <person name="Holroyd N."/>
            <person name="Cotton J.A."/>
            <person name="Stanley E.J."/>
            <person name="Zarowiecki M."/>
            <person name="Liu J.Z."/>
            <person name="Huckvale T."/>
            <person name="Cooper P.J."/>
            <person name="Grencis R.K."/>
            <person name="Berriman M."/>
        </authorList>
    </citation>
    <scope>NUCLEOTIDE SEQUENCE [LARGE SCALE GENOMIC DNA]</scope>
</reference>
<dbReference type="GO" id="GO:0070971">
    <property type="term" value="C:endoplasmic reticulum exit site"/>
    <property type="evidence" value="ECO:0007669"/>
    <property type="project" value="TreeGrafter"/>
</dbReference>
<dbReference type="PANTHER" id="PTHR15335">
    <property type="entry name" value="PROTEIN TFG"/>
    <property type="match status" value="1"/>
</dbReference>
<feature type="region of interest" description="Disordered" evidence="1">
    <location>
        <begin position="308"/>
        <end position="351"/>
    </location>
</feature>
<dbReference type="EMBL" id="HG805823">
    <property type="protein sequence ID" value="CDW52440.1"/>
    <property type="molecule type" value="Genomic_DNA"/>
</dbReference>